<keyword evidence="1 4" id="KW-0328">Glycosyltransferase</keyword>
<feature type="domain" description="Glycosyltransferase 2-like" evidence="3">
    <location>
        <begin position="6"/>
        <end position="131"/>
    </location>
</feature>
<dbReference type="PANTHER" id="PTHR22916:SF51">
    <property type="entry name" value="GLYCOSYLTRANSFERASE EPSH-RELATED"/>
    <property type="match status" value="1"/>
</dbReference>
<gene>
    <name evidence="4" type="primary">epsJ_1</name>
    <name evidence="4" type="ORF">CZ809_01947</name>
</gene>
<dbReference type="OrthoDB" id="9801954at2"/>
<evidence type="ECO:0000313" key="5">
    <source>
        <dbReference type="Proteomes" id="UP000189966"/>
    </source>
</evidence>
<dbReference type="Pfam" id="PF00535">
    <property type="entry name" value="Glycos_transf_2"/>
    <property type="match status" value="1"/>
</dbReference>
<dbReference type="PANTHER" id="PTHR22916">
    <property type="entry name" value="GLYCOSYLTRANSFERASE"/>
    <property type="match status" value="1"/>
</dbReference>
<dbReference type="InterPro" id="IPR029044">
    <property type="entry name" value="Nucleotide-diphossugar_trans"/>
</dbReference>
<name>A0A1T5I003_9GAMM</name>
<reference evidence="4 5" key="1">
    <citation type="submission" date="2017-02" db="EMBL/GenBank/DDBJ databases">
        <authorList>
            <person name="Peterson S.W."/>
        </authorList>
    </citation>
    <scope>NUCLEOTIDE SEQUENCE [LARGE SCALE GENOMIC DNA]</scope>
    <source>
        <strain evidence="5">type strain: NCCB 100098</strain>
    </source>
</reference>
<evidence type="ECO:0000313" key="4">
    <source>
        <dbReference type="EMBL" id="SKC32431.1"/>
    </source>
</evidence>
<dbReference type="AlphaFoldDB" id="A0A1T5I003"/>
<evidence type="ECO:0000259" key="3">
    <source>
        <dbReference type="Pfam" id="PF00535"/>
    </source>
</evidence>
<keyword evidence="2 4" id="KW-0808">Transferase</keyword>
<accession>A0A1T5I003</accession>
<organism evidence="4 5">
    <name type="scientific">Photobacterium piscicola</name>
    <dbReference type="NCBI Taxonomy" id="1378299"/>
    <lineage>
        <taxon>Bacteria</taxon>
        <taxon>Pseudomonadati</taxon>
        <taxon>Pseudomonadota</taxon>
        <taxon>Gammaproteobacteria</taxon>
        <taxon>Vibrionales</taxon>
        <taxon>Vibrionaceae</taxon>
        <taxon>Photobacterium</taxon>
    </lineage>
</organism>
<dbReference type="InterPro" id="IPR001173">
    <property type="entry name" value="Glyco_trans_2-like"/>
</dbReference>
<dbReference type="EMBL" id="FUZI01000003">
    <property type="protein sequence ID" value="SKC32431.1"/>
    <property type="molecule type" value="Genomic_DNA"/>
</dbReference>
<evidence type="ECO:0000256" key="1">
    <source>
        <dbReference type="ARBA" id="ARBA00022676"/>
    </source>
</evidence>
<dbReference type="CDD" id="cd00761">
    <property type="entry name" value="Glyco_tranf_GTA_type"/>
    <property type="match status" value="1"/>
</dbReference>
<protein>
    <submittedName>
        <fullName evidence="4">Putative glycosyltransferase EpsJ</fullName>
        <ecNumber evidence="4">2.4.-.-</ecNumber>
    </submittedName>
</protein>
<dbReference type="Gene3D" id="3.90.550.10">
    <property type="entry name" value="Spore Coat Polysaccharide Biosynthesis Protein SpsA, Chain A"/>
    <property type="match status" value="1"/>
</dbReference>
<sequence>MSKLLSIIIPVYNVELYLDECLESVFNQVTDDVEVIIINDGSKDRSNEIIEKYKCKYQFKYINQANQGISFTRNVGLKQSSADYISFLDSDDILAEGVINKIITELTISKIDLYKFKYKKFIDGERDHEPCLSFGHDLLVSKNKIIEDNDFYCWQYVFKRELFNGIEFDCGRCFEDQLVIPLVIYQAATCKLIDYIIVYYRVRKLSITNLVTLSYIDDALFGLHRYAEKYSEDKPYFSKILAEQYISFLSKCARADHLDHLNVTKTIDKANKLITINMMINSKNIKAIIFRVLNKMVFYRLRIVTRKDYC</sequence>
<dbReference type="RefSeq" id="WP_159447943.1">
    <property type="nucleotide sequence ID" value="NZ_FUZI01000003.1"/>
</dbReference>
<proteinExistence type="predicted"/>
<evidence type="ECO:0000256" key="2">
    <source>
        <dbReference type="ARBA" id="ARBA00022679"/>
    </source>
</evidence>
<dbReference type="GO" id="GO:0016758">
    <property type="term" value="F:hexosyltransferase activity"/>
    <property type="evidence" value="ECO:0007669"/>
    <property type="project" value="UniProtKB-ARBA"/>
</dbReference>
<dbReference type="EC" id="2.4.-.-" evidence="4"/>
<dbReference type="Proteomes" id="UP000189966">
    <property type="component" value="Unassembled WGS sequence"/>
</dbReference>
<dbReference type="SUPFAM" id="SSF53448">
    <property type="entry name" value="Nucleotide-diphospho-sugar transferases"/>
    <property type="match status" value="1"/>
</dbReference>